<sequence>MTTHREGFESPAAVPDLGAGPASVDQATVWVPRRALPGSEAAERTVTIPRFARATRAVVDADQARPAAGKAPEKIHGATAWLDGVRGLAAMFVVLHHCWLIVFPGFPRNSGPWYVGWLLYGHLAVVVFIVLSGYSLALAPAANGHRLKGGWRTFARRRAWRILPPYWAALAISVPVAIWVTHSVSGTGAGIRAFFVHFSMLQIVVDTERPNGTFWSIAVEVWIYFLFPLLLLLRRRLGPVAMAGVTVVVVCGLKVALAHTPMLATKYGQLSPQMLACFALGVLAADSARAPRIAGRRVPLLGLAGLLIAACVAGFTVVGSEDIVNNYFWVDVLVGVVTAVAFRGLAAAPTSRLRGVLAARPLTTLGMFAFSIYLIHVLILETLWFHLVQDLASGMAALAVIMALTIPTVLVVSYGFFKLFEAPFLRARSWADVRALRGRAGGGQPVPHRVA</sequence>
<dbReference type="PANTHER" id="PTHR23028">
    <property type="entry name" value="ACETYLTRANSFERASE"/>
    <property type="match status" value="1"/>
</dbReference>
<reference evidence="5" key="1">
    <citation type="submission" date="2015-11" db="EMBL/GenBank/DDBJ databases">
        <authorList>
            <person name="Varghese N."/>
        </authorList>
    </citation>
    <scope>NUCLEOTIDE SEQUENCE [LARGE SCALE GENOMIC DNA]</scope>
    <source>
        <strain evidence="5">DSM 45899</strain>
    </source>
</reference>
<evidence type="ECO:0000313" key="5">
    <source>
        <dbReference type="Proteomes" id="UP000198802"/>
    </source>
</evidence>
<name>A0A0S4QSK9_9ACTN</name>
<feature type="transmembrane region" description="Helical" evidence="2">
    <location>
        <begin position="214"/>
        <end position="233"/>
    </location>
</feature>
<evidence type="ECO:0000256" key="2">
    <source>
        <dbReference type="SAM" id="Phobius"/>
    </source>
</evidence>
<keyword evidence="2" id="KW-0472">Membrane</keyword>
<proteinExistence type="predicted"/>
<keyword evidence="2" id="KW-0812">Transmembrane</keyword>
<dbReference type="Proteomes" id="UP000198802">
    <property type="component" value="Unassembled WGS sequence"/>
</dbReference>
<dbReference type="GO" id="GO:0009103">
    <property type="term" value="P:lipopolysaccharide biosynthetic process"/>
    <property type="evidence" value="ECO:0007669"/>
    <property type="project" value="TreeGrafter"/>
</dbReference>
<keyword evidence="2" id="KW-1133">Transmembrane helix</keyword>
<keyword evidence="4" id="KW-0808">Transferase</keyword>
<dbReference type="AlphaFoldDB" id="A0A0S4QSK9"/>
<evidence type="ECO:0000256" key="1">
    <source>
        <dbReference type="SAM" id="MobiDB-lite"/>
    </source>
</evidence>
<feature type="transmembrane region" description="Helical" evidence="2">
    <location>
        <begin position="300"/>
        <end position="320"/>
    </location>
</feature>
<evidence type="ECO:0000259" key="3">
    <source>
        <dbReference type="Pfam" id="PF01757"/>
    </source>
</evidence>
<feature type="transmembrane region" description="Helical" evidence="2">
    <location>
        <begin position="118"/>
        <end position="141"/>
    </location>
</feature>
<keyword evidence="4" id="KW-0378">Hydrolase</keyword>
<feature type="transmembrane region" description="Helical" evidence="2">
    <location>
        <begin position="88"/>
        <end position="106"/>
    </location>
</feature>
<organism evidence="4 5">
    <name type="scientific">Parafrankia irregularis</name>
    <dbReference type="NCBI Taxonomy" id="795642"/>
    <lineage>
        <taxon>Bacteria</taxon>
        <taxon>Bacillati</taxon>
        <taxon>Actinomycetota</taxon>
        <taxon>Actinomycetes</taxon>
        <taxon>Frankiales</taxon>
        <taxon>Frankiaceae</taxon>
        <taxon>Parafrankia</taxon>
    </lineage>
</organism>
<dbReference type="EMBL" id="FAOZ01000020">
    <property type="protein sequence ID" value="CUU58525.1"/>
    <property type="molecule type" value="Genomic_DNA"/>
</dbReference>
<feature type="transmembrane region" description="Helical" evidence="2">
    <location>
        <begin position="326"/>
        <end position="345"/>
    </location>
</feature>
<dbReference type="PANTHER" id="PTHR23028:SF53">
    <property type="entry name" value="ACYL_TRANSF_3 DOMAIN-CONTAINING PROTEIN"/>
    <property type="match status" value="1"/>
</dbReference>
<dbReference type="InterPro" id="IPR050879">
    <property type="entry name" value="Acyltransferase_3"/>
</dbReference>
<keyword evidence="5" id="KW-1185">Reference proteome</keyword>
<dbReference type="GO" id="GO:0016747">
    <property type="term" value="F:acyltransferase activity, transferring groups other than amino-acyl groups"/>
    <property type="evidence" value="ECO:0007669"/>
    <property type="project" value="InterPro"/>
</dbReference>
<feature type="transmembrane region" description="Helical" evidence="2">
    <location>
        <begin position="357"/>
        <end position="379"/>
    </location>
</feature>
<dbReference type="RefSeq" id="WP_091281771.1">
    <property type="nucleotide sequence ID" value="NZ_FAOZ01000020.1"/>
</dbReference>
<gene>
    <name evidence="4" type="ORF">Ga0074812_12023</name>
</gene>
<feature type="transmembrane region" description="Helical" evidence="2">
    <location>
        <begin position="162"/>
        <end position="180"/>
    </location>
</feature>
<feature type="transmembrane region" description="Helical" evidence="2">
    <location>
        <begin position="391"/>
        <end position="417"/>
    </location>
</feature>
<dbReference type="Pfam" id="PF01757">
    <property type="entry name" value="Acyl_transf_3"/>
    <property type="match status" value="1"/>
</dbReference>
<accession>A0A0S4QSK9</accession>
<feature type="transmembrane region" description="Helical" evidence="2">
    <location>
        <begin position="240"/>
        <end position="258"/>
    </location>
</feature>
<dbReference type="GO" id="GO:0016020">
    <property type="term" value="C:membrane"/>
    <property type="evidence" value="ECO:0007669"/>
    <property type="project" value="TreeGrafter"/>
</dbReference>
<evidence type="ECO:0000313" key="4">
    <source>
        <dbReference type="EMBL" id="CUU58525.1"/>
    </source>
</evidence>
<keyword evidence="4" id="KW-0012">Acyltransferase</keyword>
<dbReference type="GO" id="GO:0016787">
    <property type="term" value="F:hydrolase activity"/>
    <property type="evidence" value="ECO:0007669"/>
    <property type="project" value="UniProtKB-KW"/>
</dbReference>
<feature type="region of interest" description="Disordered" evidence="1">
    <location>
        <begin position="1"/>
        <end position="22"/>
    </location>
</feature>
<feature type="domain" description="Acyltransferase 3" evidence="3">
    <location>
        <begin position="80"/>
        <end position="410"/>
    </location>
</feature>
<protein>
    <submittedName>
        <fullName evidence="4">Peptidoglycan/LPS O-acetylase OafA/YrhL, contains acyltransferase and SGNH-hydrolase domains</fullName>
    </submittedName>
</protein>
<dbReference type="InterPro" id="IPR002656">
    <property type="entry name" value="Acyl_transf_3_dom"/>
</dbReference>
<feature type="transmembrane region" description="Helical" evidence="2">
    <location>
        <begin position="270"/>
        <end position="288"/>
    </location>
</feature>